<keyword evidence="1" id="KW-1133">Transmembrane helix</keyword>
<reference evidence="2" key="3">
    <citation type="submission" date="2018-07" db="EMBL/GenBank/DDBJ databases">
        <title>WGS assembly of Glycine max.</title>
        <authorList>
            <person name="Schmutz J."/>
            <person name="Cannon S."/>
            <person name="Schlueter J."/>
            <person name="Ma J."/>
            <person name="Mitros T."/>
            <person name="Nelson W."/>
            <person name="Hyten D."/>
            <person name="Song Q."/>
            <person name="Thelen J."/>
            <person name="Cheng J."/>
            <person name="Xu D."/>
            <person name="Hellsten U."/>
            <person name="May G."/>
            <person name="Yu Y."/>
            <person name="Sakurai T."/>
            <person name="Umezawa T."/>
            <person name="Bhattacharyya M."/>
            <person name="Sandhu D."/>
            <person name="Valliyodan B."/>
            <person name="Lindquist E."/>
            <person name="Peto M."/>
            <person name="Grant D."/>
            <person name="Shu S."/>
            <person name="Goodstein D."/>
            <person name="Barry K."/>
            <person name="Futrell-Griggs M."/>
            <person name="Abernathy B."/>
            <person name="Du J."/>
            <person name="Tian Z."/>
            <person name="Zhu L."/>
            <person name="Gill N."/>
            <person name="Joshi T."/>
            <person name="Libault M."/>
            <person name="Sethuraman A."/>
            <person name="Zhang X."/>
            <person name="Shinozaki K."/>
            <person name="Nguyen H."/>
            <person name="Wing R."/>
            <person name="Cregan P."/>
            <person name="Specht J."/>
            <person name="Grimwood J."/>
            <person name="Rokhsar D."/>
            <person name="Stacey G."/>
            <person name="Shoemaker R."/>
            <person name="Jackson S."/>
        </authorList>
    </citation>
    <scope>NUCLEOTIDE SEQUENCE</scope>
    <source>
        <tissue evidence="2">Callus</tissue>
    </source>
</reference>
<evidence type="ECO:0000256" key="1">
    <source>
        <dbReference type="SAM" id="Phobius"/>
    </source>
</evidence>
<keyword evidence="1" id="KW-0812">Transmembrane</keyword>
<reference evidence="2 3" key="1">
    <citation type="journal article" date="2010" name="Nature">
        <title>Genome sequence of the palaeopolyploid soybean.</title>
        <authorList>
            <person name="Schmutz J."/>
            <person name="Cannon S.B."/>
            <person name="Schlueter J."/>
            <person name="Ma J."/>
            <person name="Mitros T."/>
            <person name="Nelson W."/>
            <person name="Hyten D.L."/>
            <person name="Song Q."/>
            <person name="Thelen J.J."/>
            <person name="Cheng J."/>
            <person name="Xu D."/>
            <person name="Hellsten U."/>
            <person name="May G.D."/>
            <person name="Yu Y."/>
            <person name="Sakurai T."/>
            <person name="Umezawa T."/>
            <person name="Bhattacharyya M.K."/>
            <person name="Sandhu D."/>
            <person name="Valliyodan B."/>
            <person name="Lindquist E."/>
            <person name="Peto M."/>
            <person name="Grant D."/>
            <person name="Shu S."/>
            <person name="Goodstein D."/>
            <person name="Barry K."/>
            <person name="Futrell-Griggs M."/>
            <person name="Abernathy B."/>
            <person name="Du J."/>
            <person name="Tian Z."/>
            <person name="Zhu L."/>
            <person name="Gill N."/>
            <person name="Joshi T."/>
            <person name="Libault M."/>
            <person name="Sethuraman A."/>
            <person name="Zhang X.-C."/>
            <person name="Shinozaki K."/>
            <person name="Nguyen H.T."/>
            <person name="Wing R.A."/>
            <person name="Cregan P."/>
            <person name="Specht J."/>
            <person name="Grimwood J."/>
            <person name="Rokhsar D."/>
            <person name="Stacey G."/>
            <person name="Shoemaker R.C."/>
            <person name="Jackson S.A."/>
        </authorList>
    </citation>
    <scope>NUCLEOTIDE SEQUENCE [LARGE SCALE GENOMIC DNA]</scope>
    <source>
        <strain evidence="3">cv. Williams 82</strain>
        <tissue evidence="2">Callus</tissue>
    </source>
</reference>
<organism evidence="2">
    <name type="scientific">Glycine max</name>
    <name type="common">Soybean</name>
    <name type="synonym">Glycine hispida</name>
    <dbReference type="NCBI Taxonomy" id="3847"/>
    <lineage>
        <taxon>Eukaryota</taxon>
        <taxon>Viridiplantae</taxon>
        <taxon>Streptophyta</taxon>
        <taxon>Embryophyta</taxon>
        <taxon>Tracheophyta</taxon>
        <taxon>Spermatophyta</taxon>
        <taxon>Magnoliopsida</taxon>
        <taxon>eudicotyledons</taxon>
        <taxon>Gunneridae</taxon>
        <taxon>Pentapetalae</taxon>
        <taxon>rosids</taxon>
        <taxon>fabids</taxon>
        <taxon>Fabales</taxon>
        <taxon>Fabaceae</taxon>
        <taxon>Papilionoideae</taxon>
        <taxon>50 kb inversion clade</taxon>
        <taxon>NPAAA clade</taxon>
        <taxon>indigoferoid/millettioid clade</taxon>
        <taxon>Phaseoleae</taxon>
        <taxon>Glycine</taxon>
        <taxon>Glycine subgen. Soja</taxon>
    </lineage>
</organism>
<evidence type="ECO:0000313" key="4">
    <source>
        <dbReference type="Proteomes" id="UP000008827"/>
    </source>
</evidence>
<dbReference type="AlphaFoldDB" id="A0A0R0I2Y2"/>
<dbReference type="EMBL" id="CM000842">
    <property type="protein sequence ID" value="KRH36855.1"/>
    <property type="molecule type" value="Genomic_DNA"/>
</dbReference>
<proteinExistence type="predicted"/>
<keyword evidence="1" id="KW-0472">Membrane</keyword>
<keyword evidence="4" id="KW-1185">Reference proteome</keyword>
<dbReference type="EnsemblPlants" id="KRH36855">
    <property type="protein sequence ID" value="KRH36855"/>
    <property type="gene ID" value="GLYMA_09G028500"/>
</dbReference>
<accession>A0A0R0I2Y2</accession>
<evidence type="ECO:0000313" key="2">
    <source>
        <dbReference type="EMBL" id="KRH36855.1"/>
    </source>
</evidence>
<gene>
    <name evidence="2" type="ORF">GLYMA_09G028500</name>
</gene>
<feature type="transmembrane region" description="Helical" evidence="1">
    <location>
        <begin position="26"/>
        <end position="55"/>
    </location>
</feature>
<dbReference type="Gramene" id="KRH36855">
    <property type="protein sequence ID" value="KRH36855"/>
    <property type="gene ID" value="GLYMA_09G028500"/>
</dbReference>
<sequence>MYFTGSAGPSLQTQCGLLIELHSLDIYVMLFPMNISSCLYSSIFSLPCSIVYFFVCCSEYPALLSESRCSCHSFCFFI</sequence>
<dbReference type="InParanoid" id="A0A0R0I2Y2"/>
<protein>
    <submittedName>
        <fullName evidence="2 3">Uncharacterized protein</fullName>
    </submittedName>
</protein>
<reference evidence="3" key="2">
    <citation type="submission" date="2018-02" db="UniProtKB">
        <authorList>
            <consortium name="EnsemblPlants"/>
        </authorList>
    </citation>
    <scope>IDENTIFICATION</scope>
    <source>
        <strain evidence="3">Williams 82</strain>
    </source>
</reference>
<dbReference type="Proteomes" id="UP000008827">
    <property type="component" value="Chromosome 9"/>
</dbReference>
<name>A0A0R0I2Y2_SOYBN</name>
<evidence type="ECO:0000313" key="3">
    <source>
        <dbReference type="EnsemblPlants" id="KRH36855"/>
    </source>
</evidence>